<dbReference type="HAMAP" id="MF_01216">
    <property type="entry name" value="Azoreductase_type1"/>
    <property type="match status" value="1"/>
</dbReference>
<dbReference type="PANTHER" id="PTHR43741">
    <property type="entry name" value="FMN-DEPENDENT NADH-AZOREDUCTASE 1"/>
    <property type="match status" value="1"/>
</dbReference>
<dbReference type="InterPro" id="IPR050104">
    <property type="entry name" value="FMN-dep_NADH:Q_OxRdtase_AzoR1"/>
</dbReference>
<feature type="binding site" evidence="6">
    <location>
        <begin position="16"/>
        <end position="18"/>
    </location>
    <ligand>
        <name>FMN</name>
        <dbReference type="ChEBI" id="CHEBI:58210"/>
    </ligand>
</feature>
<feature type="domain" description="Flavodoxin-like fold" evidence="7">
    <location>
        <begin position="3"/>
        <end position="197"/>
    </location>
</feature>
<evidence type="ECO:0000256" key="2">
    <source>
        <dbReference type="ARBA" id="ARBA00022643"/>
    </source>
</evidence>
<dbReference type="InterPro" id="IPR029039">
    <property type="entry name" value="Flavoprotein-like_sf"/>
</dbReference>
<dbReference type="EC" id="1.6.5.-" evidence="6"/>
<feature type="binding site" evidence="6">
    <location>
        <position position="10"/>
    </location>
    <ligand>
        <name>FMN</name>
        <dbReference type="ChEBI" id="CHEBI:58210"/>
    </ligand>
</feature>
<evidence type="ECO:0000256" key="4">
    <source>
        <dbReference type="ARBA" id="ARBA00023027"/>
    </source>
</evidence>
<evidence type="ECO:0000313" key="9">
    <source>
        <dbReference type="Proteomes" id="UP000305792"/>
    </source>
</evidence>
<evidence type="ECO:0000259" key="7">
    <source>
        <dbReference type="Pfam" id="PF02525"/>
    </source>
</evidence>
<comment type="subunit">
    <text evidence="6">Homodimer.</text>
</comment>
<comment type="cofactor">
    <cofactor evidence="6">
        <name>FMN</name>
        <dbReference type="ChEBI" id="CHEBI:58210"/>
    </cofactor>
    <text evidence="6">Binds 1 FMN per subunit.</text>
</comment>
<dbReference type="OrthoDB" id="9805013at2"/>
<keyword evidence="2 6" id="KW-0288">FMN</keyword>
<evidence type="ECO:0000256" key="6">
    <source>
        <dbReference type="HAMAP-Rule" id="MF_01216"/>
    </source>
</evidence>
<dbReference type="InterPro" id="IPR023048">
    <property type="entry name" value="NADH:quinone_OxRdtase_FMN_depd"/>
</dbReference>
<dbReference type="Proteomes" id="UP000305792">
    <property type="component" value="Unassembled WGS sequence"/>
</dbReference>
<keyword evidence="1 6" id="KW-0285">Flavoprotein</keyword>
<dbReference type="Gene3D" id="3.40.50.360">
    <property type="match status" value="1"/>
</dbReference>
<dbReference type="Pfam" id="PF02525">
    <property type="entry name" value="Flavodoxin_2"/>
    <property type="match status" value="1"/>
</dbReference>
<dbReference type="GO" id="GO:0016655">
    <property type="term" value="F:oxidoreductase activity, acting on NAD(P)H, quinone or similar compound as acceptor"/>
    <property type="evidence" value="ECO:0007669"/>
    <property type="project" value="InterPro"/>
</dbReference>
<dbReference type="EMBL" id="STGX01000020">
    <property type="protein sequence ID" value="THV24278.1"/>
    <property type="molecule type" value="Genomic_DNA"/>
</dbReference>
<evidence type="ECO:0000313" key="8">
    <source>
        <dbReference type="EMBL" id="THV24278.1"/>
    </source>
</evidence>
<evidence type="ECO:0000256" key="1">
    <source>
        <dbReference type="ARBA" id="ARBA00022630"/>
    </source>
</evidence>
<dbReference type="PANTHER" id="PTHR43741:SF4">
    <property type="entry name" value="FMN-DEPENDENT NADH:QUINONE OXIDOREDUCTASE"/>
    <property type="match status" value="1"/>
</dbReference>
<comment type="function">
    <text evidence="6">Quinone reductase that provides resistance to thiol-specific stress caused by electrophilic quinones.</text>
</comment>
<dbReference type="GO" id="GO:0010181">
    <property type="term" value="F:FMN binding"/>
    <property type="evidence" value="ECO:0007669"/>
    <property type="project" value="UniProtKB-UniRule"/>
</dbReference>
<organism evidence="8 9">
    <name type="scientific">Glycomyces paridis</name>
    <dbReference type="NCBI Taxonomy" id="2126555"/>
    <lineage>
        <taxon>Bacteria</taxon>
        <taxon>Bacillati</taxon>
        <taxon>Actinomycetota</taxon>
        <taxon>Actinomycetes</taxon>
        <taxon>Glycomycetales</taxon>
        <taxon>Glycomycetaceae</taxon>
        <taxon>Glycomyces</taxon>
    </lineage>
</organism>
<keyword evidence="3 6" id="KW-0560">Oxidoreductase</keyword>
<comment type="catalytic activity">
    <reaction evidence="6">
        <text>2 a quinone + NADH + H(+) = 2 a 1,4-benzosemiquinone + NAD(+)</text>
        <dbReference type="Rhea" id="RHEA:65952"/>
        <dbReference type="ChEBI" id="CHEBI:15378"/>
        <dbReference type="ChEBI" id="CHEBI:57540"/>
        <dbReference type="ChEBI" id="CHEBI:57945"/>
        <dbReference type="ChEBI" id="CHEBI:132124"/>
        <dbReference type="ChEBI" id="CHEBI:134225"/>
    </reaction>
</comment>
<name>A0A4S8P2L0_9ACTN</name>
<comment type="function">
    <text evidence="6">Also exhibits azoreductase activity. Catalyzes the reductive cleavage of the azo bond in aromatic azo compounds to the corresponding amines.</text>
</comment>
<comment type="similarity">
    <text evidence="6">Belongs to the azoreductase type 1 family.</text>
</comment>
<accession>A0A4S8P2L0</accession>
<protein>
    <recommendedName>
        <fullName evidence="6">FMN dependent NADH:quinone oxidoreductase</fullName>
        <ecNumber evidence="6">1.6.5.-</ecNumber>
    </recommendedName>
    <alternativeName>
        <fullName evidence="6">Azo-dye reductase</fullName>
    </alternativeName>
    <alternativeName>
        <fullName evidence="6">FMN-dependent NADH-azo compound oxidoreductase</fullName>
    </alternativeName>
    <alternativeName>
        <fullName evidence="6">FMN-dependent NADH-azoreductase</fullName>
        <ecNumber evidence="6">1.7.1.17</ecNumber>
    </alternativeName>
</protein>
<keyword evidence="9" id="KW-1185">Reference proteome</keyword>
<dbReference type="GO" id="GO:0016652">
    <property type="term" value="F:oxidoreductase activity, acting on NAD(P)H as acceptor"/>
    <property type="evidence" value="ECO:0007669"/>
    <property type="project" value="UniProtKB-UniRule"/>
</dbReference>
<evidence type="ECO:0000256" key="5">
    <source>
        <dbReference type="ARBA" id="ARBA00048542"/>
    </source>
</evidence>
<proteinExistence type="inferred from homology"/>
<reference evidence="8 9" key="1">
    <citation type="journal article" date="2018" name="Int. J. Syst. Evol. Microbiol.">
        <title>Glycomyces paridis sp. nov., isolated from the medicinal plant Paris polyphylla.</title>
        <authorList>
            <person name="Fang X.M."/>
            <person name="Bai J.L."/>
            <person name="Su J."/>
            <person name="Zhao L.L."/>
            <person name="Liu H.Y."/>
            <person name="Ma B.P."/>
            <person name="Zhang Y.Q."/>
            <person name="Yu L.Y."/>
        </authorList>
    </citation>
    <scope>NUCLEOTIDE SEQUENCE [LARGE SCALE GENOMIC DNA]</scope>
    <source>
        <strain evidence="8 9">CPCC 204357</strain>
    </source>
</reference>
<evidence type="ECO:0000256" key="3">
    <source>
        <dbReference type="ARBA" id="ARBA00023002"/>
    </source>
</evidence>
<sequence length="216" mass="22409">MATLLHLDASAAVEGSRSRALTAALARAFREAAPGNTVVHRDLHAEPLPHLPHPGLHWAAPVRTGAAPDAASAALQDRLTAELLGADALVVGFPLYNYSLPSSLKAWIDHVHVPGLTAPSAVSGTPLAGRAAVVVATRGGDYGPGAPNEGRDLATPVLELVLGEEMGMAVTSVAVNLTLAGSDRPEQARRSEREYAEALAALRALGGRLGRCREKH</sequence>
<comment type="catalytic activity">
    <reaction evidence="5">
        <text>N,N-dimethyl-1,4-phenylenediamine + anthranilate + 2 NAD(+) = 2-(4-dimethylaminophenyl)diazenylbenzoate + 2 NADH + 2 H(+)</text>
        <dbReference type="Rhea" id="RHEA:55872"/>
        <dbReference type="ChEBI" id="CHEBI:15378"/>
        <dbReference type="ChEBI" id="CHEBI:15783"/>
        <dbReference type="ChEBI" id="CHEBI:16567"/>
        <dbReference type="ChEBI" id="CHEBI:57540"/>
        <dbReference type="ChEBI" id="CHEBI:57945"/>
        <dbReference type="ChEBI" id="CHEBI:71579"/>
        <dbReference type="EC" id="1.7.1.17"/>
    </reaction>
    <physiologicalReaction direction="right-to-left" evidence="5">
        <dbReference type="Rhea" id="RHEA:55874"/>
    </physiologicalReaction>
</comment>
<dbReference type="InterPro" id="IPR003680">
    <property type="entry name" value="Flavodoxin_fold"/>
</dbReference>
<feature type="binding site" evidence="6">
    <location>
        <begin position="137"/>
        <end position="140"/>
    </location>
    <ligand>
        <name>FMN</name>
        <dbReference type="ChEBI" id="CHEBI:58210"/>
    </ligand>
</feature>
<keyword evidence="4 6" id="KW-0520">NAD</keyword>
<comment type="caution">
    <text evidence="8">The sequence shown here is derived from an EMBL/GenBank/DDBJ whole genome shotgun (WGS) entry which is preliminary data.</text>
</comment>
<dbReference type="SUPFAM" id="SSF52218">
    <property type="entry name" value="Flavoproteins"/>
    <property type="match status" value="1"/>
</dbReference>
<dbReference type="AlphaFoldDB" id="A0A4S8P2L0"/>
<dbReference type="GO" id="GO:0009055">
    <property type="term" value="F:electron transfer activity"/>
    <property type="evidence" value="ECO:0007669"/>
    <property type="project" value="UniProtKB-UniRule"/>
</dbReference>
<comment type="caution">
    <text evidence="6">Lacks conserved residue(s) required for the propagation of feature annotation.</text>
</comment>
<gene>
    <name evidence="6" type="primary">azoR</name>
    <name evidence="8" type="ORF">E9998_21890</name>
</gene>
<dbReference type="EC" id="1.7.1.17" evidence="6"/>